<dbReference type="CDD" id="cd09272">
    <property type="entry name" value="RNase_HI_RT_Ty1"/>
    <property type="match status" value="1"/>
</dbReference>
<proteinExistence type="predicted"/>
<protein>
    <recommendedName>
        <fullName evidence="2">Copia protein</fullName>
    </recommendedName>
</protein>
<name>A0AAW2REC7_SESRA</name>
<dbReference type="PANTHER" id="PTHR11439:SF470">
    <property type="entry name" value="CYSTEINE-RICH RLK (RECEPTOR-LIKE PROTEIN KINASE) 8"/>
    <property type="match status" value="1"/>
</dbReference>
<evidence type="ECO:0000313" key="1">
    <source>
        <dbReference type="EMBL" id="KAL0378675.1"/>
    </source>
</evidence>
<gene>
    <name evidence="1" type="ORF">Sradi_3173000</name>
</gene>
<evidence type="ECO:0008006" key="2">
    <source>
        <dbReference type="Google" id="ProtNLM"/>
    </source>
</evidence>
<reference evidence="1" key="1">
    <citation type="submission" date="2020-06" db="EMBL/GenBank/DDBJ databases">
        <authorList>
            <person name="Li T."/>
            <person name="Hu X."/>
            <person name="Zhang T."/>
            <person name="Song X."/>
            <person name="Zhang H."/>
            <person name="Dai N."/>
            <person name="Sheng W."/>
            <person name="Hou X."/>
            <person name="Wei L."/>
        </authorList>
    </citation>
    <scope>NUCLEOTIDE SEQUENCE</scope>
    <source>
        <strain evidence="1">G02</strain>
        <tissue evidence="1">Leaf</tissue>
    </source>
</reference>
<accession>A0AAW2REC7</accession>
<sequence>MQIGPLRILVDRSQGIASSWRVLPSWKTKMQIIVLRSTAEQYRSMAAASCELTRVTFLLQDLLIPINAPAPFYCDNKAELHIIENPVSHERKKHLEIDCHIVRDKFNEGLIKFMYMSSKL</sequence>
<reference evidence="1" key="2">
    <citation type="journal article" date="2024" name="Plant">
        <title>Genomic evolution and insights into agronomic trait innovations of Sesamum species.</title>
        <authorList>
            <person name="Miao H."/>
            <person name="Wang L."/>
            <person name="Qu L."/>
            <person name="Liu H."/>
            <person name="Sun Y."/>
            <person name="Le M."/>
            <person name="Wang Q."/>
            <person name="Wei S."/>
            <person name="Zheng Y."/>
            <person name="Lin W."/>
            <person name="Duan Y."/>
            <person name="Cao H."/>
            <person name="Xiong S."/>
            <person name="Wang X."/>
            <person name="Wei L."/>
            <person name="Li C."/>
            <person name="Ma Q."/>
            <person name="Ju M."/>
            <person name="Zhao R."/>
            <person name="Li G."/>
            <person name="Mu C."/>
            <person name="Tian Q."/>
            <person name="Mei H."/>
            <person name="Zhang T."/>
            <person name="Gao T."/>
            <person name="Zhang H."/>
        </authorList>
    </citation>
    <scope>NUCLEOTIDE SEQUENCE</scope>
    <source>
        <strain evidence="1">G02</strain>
    </source>
</reference>
<dbReference type="PANTHER" id="PTHR11439">
    <property type="entry name" value="GAG-POL-RELATED RETROTRANSPOSON"/>
    <property type="match status" value="1"/>
</dbReference>
<dbReference type="AlphaFoldDB" id="A0AAW2REC7"/>
<organism evidence="1">
    <name type="scientific">Sesamum radiatum</name>
    <name type="common">Black benniseed</name>
    <dbReference type="NCBI Taxonomy" id="300843"/>
    <lineage>
        <taxon>Eukaryota</taxon>
        <taxon>Viridiplantae</taxon>
        <taxon>Streptophyta</taxon>
        <taxon>Embryophyta</taxon>
        <taxon>Tracheophyta</taxon>
        <taxon>Spermatophyta</taxon>
        <taxon>Magnoliopsida</taxon>
        <taxon>eudicotyledons</taxon>
        <taxon>Gunneridae</taxon>
        <taxon>Pentapetalae</taxon>
        <taxon>asterids</taxon>
        <taxon>lamiids</taxon>
        <taxon>Lamiales</taxon>
        <taxon>Pedaliaceae</taxon>
        <taxon>Sesamum</taxon>
    </lineage>
</organism>
<comment type="caution">
    <text evidence="1">The sequence shown here is derived from an EMBL/GenBank/DDBJ whole genome shotgun (WGS) entry which is preliminary data.</text>
</comment>
<dbReference type="EMBL" id="JACGWJ010000013">
    <property type="protein sequence ID" value="KAL0378675.1"/>
    <property type="molecule type" value="Genomic_DNA"/>
</dbReference>